<keyword evidence="1" id="KW-0560">Oxidoreductase</keyword>
<reference evidence="1 2" key="1">
    <citation type="submission" date="2017-10" db="EMBL/GenBank/DDBJ databases">
        <title>Genomics of the genus Arcobacter.</title>
        <authorList>
            <person name="Perez-Cataluna A."/>
            <person name="Figueras M.J."/>
        </authorList>
    </citation>
    <scope>NUCLEOTIDE SEQUENCE [LARGE SCALE GENOMIC DNA]</scope>
    <source>
        <strain evidence="1 2">CECT 8993</strain>
    </source>
</reference>
<dbReference type="GO" id="GO:0004497">
    <property type="term" value="F:monooxygenase activity"/>
    <property type="evidence" value="ECO:0007669"/>
    <property type="project" value="UniProtKB-KW"/>
</dbReference>
<dbReference type="RefSeq" id="WP_128979687.1">
    <property type="nucleotide sequence ID" value="NZ_PDKJ01000003.1"/>
</dbReference>
<dbReference type="AlphaFoldDB" id="A0A4Q0YGK3"/>
<dbReference type="NCBIfam" id="NF008333">
    <property type="entry name" value="PRK11118.1"/>
    <property type="match status" value="1"/>
</dbReference>
<dbReference type="Gene3D" id="3.30.70.100">
    <property type="match status" value="1"/>
</dbReference>
<dbReference type="PANTHER" id="PTHR39169:SF1">
    <property type="entry name" value="MONOOXYGENASE YDHR-RELATED"/>
    <property type="match status" value="1"/>
</dbReference>
<dbReference type="InterPro" id="IPR011008">
    <property type="entry name" value="Dimeric_a/b-barrel"/>
</dbReference>
<dbReference type="Pfam" id="PF08803">
    <property type="entry name" value="ydhR"/>
    <property type="match status" value="1"/>
</dbReference>
<proteinExistence type="predicted"/>
<evidence type="ECO:0000313" key="1">
    <source>
        <dbReference type="EMBL" id="RXJ69365.1"/>
    </source>
</evidence>
<sequence>MKFLLQLDFPYNGPFNKEMTEAMSDLAKDIATEKGLIFKLWTENKNTNEAGGIYVFDNMEDAKRYLKKHTERLESFGFKNIKGKFFEINEELSLLSKASFIKDL</sequence>
<gene>
    <name evidence="1" type="ORF">CRV08_05010</name>
</gene>
<accession>A0A4Q0YGK3</accession>
<keyword evidence="1" id="KW-0503">Monooxygenase</keyword>
<evidence type="ECO:0000313" key="2">
    <source>
        <dbReference type="Proteomes" id="UP000290172"/>
    </source>
</evidence>
<protein>
    <submittedName>
        <fullName evidence="1">Monooxygenase</fullName>
    </submittedName>
</protein>
<comment type="caution">
    <text evidence="1">The sequence shown here is derived from an EMBL/GenBank/DDBJ whole genome shotgun (WGS) entry which is preliminary data.</text>
</comment>
<organism evidence="1 2">
    <name type="scientific">Halarcobacter ebronensis</name>
    <dbReference type="NCBI Taxonomy" id="1462615"/>
    <lineage>
        <taxon>Bacteria</taxon>
        <taxon>Pseudomonadati</taxon>
        <taxon>Campylobacterota</taxon>
        <taxon>Epsilonproteobacteria</taxon>
        <taxon>Campylobacterales</taxon>
        <taxon>Arcobacteraceae</taxon>
        <taxon>Halarcobacter</taxon>
    </lineage>
</organism>
<name>A0A4Q0YGK3_9BACT</name>
<dbReference type="EMBL" id="PDKJ01000003">
    <property type="protein sequence ID" value="RXJ69365.1"/>
    <property type="molecule type" value="Genomic_DNA"/>
</dbReference>
<dbReference type="SUPFAM" id="SSF54909">
    <property type="entry name" value="Dimeric alpha+beta barrel"/>
    <property type="match status" value="1"/>
</dbReference>
<dbReference type="Proteomes" id="UP000290172">
    <property type="component" value="Unassembled WGS sequence"/>
</dbReference>
<dbReference type="PANTHER" id="PTHR39169">
    <property type="match status" value="1"/>
</dbReference>
<dbReference type="InterPro" id="IPR014910">
    <property type="entry name" value="YdhR"/>
</dbReference>